<evidence type="ECO:0000256" key="15">
    <source>
        <dbReference type="ARBA" id="ARBA00023242"/>
    </source>
</evidence>
<dbReference type="SMART" id="SM00434">
    <property type="entry name" value="TOP4c"/>
    <property type="match status" value="1"/>
</dbReference>
<feature type="compositionally biased region" description="Basic residues" evidence="18">
    <location>
        <begin position="1415"/>
        <end position="1424"/>
    </location>
</feature>
<feature type="compositionally biased region" description="Low complexity" evidence="18">
    <location>
        <begin position="1664"/>
        <end position="1684"/>
    </location>
</feature>
<feature type="compositionally biased region" description="Acidic residues" evidence="18">
    <location>
        <begin position="72"/>
        <end position="83"/>
    </location>
</feature>
<dbReference type="InterPro" id="IPR013757">
    <property type="entry name" value="Topo_IIA_A_a_sf"/>
</dbReference>
<keyword evidence="12 16" id="KW-0799">Topoisomerase</keyword>
<evidence type="ECO:0000256" key="12">
    <source>
        <dbReference type="ARBA" id="ARBA00023029"/>
    </source>
</evidence>
<dbReference type="PROSITE" id="PS52040">
    <property type="entry name" value="TOPO_IIA"/>
    <property type="match status" value="1"/>
</dbReference>
<dbReference type="SMART" id="SM00433">
    <property type="entry name" value="TOP2c"/>
    <property type="match status" value="1"/>
</dbReference>
<feature type="compositionally biased region" description="Basic residues" evidence="18">
    <location>
        <begin position="1183"/>
        <end position="1195"/>
    </location>
</feature>
<dbReference type="PROSITE" id="PS50880">
    <property type="entry name" value="TOPRIM"/>
    <property type="match status" value="1"/>
</dbReference>
<keyword evidence="11" id="KW-0460">Magnesium</keyword>
<feature type="compositionally biased region" description="Low complexity" evidence="18">
    <location>
        <begin position="1541"/>
        <end position="1601"/>
    </location>
</feature>
<dbReference type="HOGENOM" id="CLU_001935_2_1_1"/>
<dbReference type="Proteomes" id="UP000008142">
    <property type="component" value="Unassembled WGS sequence"/>
</dbReference>
<evidence type="ECO:0000256" key="9">
    <source>
        <dbReference type="ARBA" id="ARBA00022741"/>
    </source>
</evidence>
<evidence type="ECO:0000256" key="4">
    <source>
        <dbReference type="ARBA" id="ARBA00004123"/>
    </source>
</evidence>
<dbReference type="SUPFAM" id="SSF55874">
    <property type="entry name" value="ATPase domain of HSP90 chaperone/DNA topoisomerase II/histidine kinase"/>
    <property type="match status" value="1"/>
</dbReference>
<dbReference type="FunFam" id="3.90.199.10:FF:000002">
    <property type="entry name" value="DNA topoisomerase 2"/>
    <property type="match status" value="1"/>
</dbReference>
<feature type="compositionally biased region" description="Acidic residues" evidence="18">
    <location>
        <begin position="1616"/>
        <end position="1625"/>
    </location>
</feature>
<feature type="region of interest" description="Disordered" evidence="18">
    <location>
        <begin position="1"/>
        <end position="136"/>
    </location>
</feature>
<dbReference type="Gene3D" id="3.90.199.10">
    <property type="entry name" value="Topoisomerase II, domain 5"/>
    <property type="match status" value="1"/>
</dbReference>
<evidence type="ECO:0000256" key="7">
    <source>
        <dbReference type="ARBA" id="ARBA00022553"/>
    </source>
</evidence>
<dbReference type="CDD" id="cd03365">
    <property type="entry name" value="TOPRIM_TopoIIA"/>
    <property type="match status" value="1"/>
</dbReference>
<dbReference type="Pfam" id="PF00521">
    <property type="entry name" value="DNA_topoisoIV"/>
    <property type="match status" value="1"/>
</dbReference>
<dbReference type="CDD" id="cd03481">
    <property type="entry name" value="TopoIIA_Trans_ScTopoIIA"/>
    <property type="match status" value="1"/>
</dbReference>
<dbReference type="EMBL" id="DS990646">
    <property type="protein sequence ID" value="EGC42619.1"/>
    <property type="molecule type" value="Genomic_DNA"/>
</dbReference>
<evidence type="ECO:0000256" key="16">
    <source>
        <dbReference type="PROSITE-ProRule" id="PRU01384"/>
    </source>
</evidence>
<dbReference type="Gene3D" id="3.30.1490.30">
    <property type="match status" value="1"/>
</dbReference>
<sequence length="1712" mass="189297">MDSPIDSVFEDDGGSSDFVPEAPKSKAKVPKKAATSTKPKAPAKKTTKTAAKPKAAAPKSTASKKKAKVDTENEISDGDDDRDLDVASLLSATPPNAATKAKKSAGSKKPPNKPLENVENESFGMDGATVPKENSEKYQKKEKVYIPELVFGHLLSSSNYDDNQQKVTGGRNGYGAKLCNIFSTEFTLETADSKLKKKYKQTWTDNMSKMGKPKITDCKGDDYTKVTFIPDFKKFGMDGIDDDFEALVKRRVYDLAGTCKVTVKLNGSRIPIRNFKQYMQMYTNAIKKERGEEASKDKSEIITDNPDPRWEIGFAVSDGSFQQVSFVNSIATTSGGSHVNSVADQICNKLVEAVKKKNKTGATLKPAQIRNHIFVFVNAQIVNPAFTSQTKEQLTTKPSQFGSKCVLSDEFLKKILKTQVMENILHFAEKKADQILKKTDGNRRSRMNNPKLTDANKAGTKEGHHCTLILTEGDSAKGLAMAGRAIVGPDLFGVFPLRGKLLNVRDASVDQISKNAEIQNIKNFLGLQHKKEYTDTKGLRYGHLMIMTDQDHDGSHIKGLLINFFQVAFPSLLKIPQFLIEFITPIVKVWKGDPKNPTISKVFFTMQEYKTWQEIHGHDKRWEKKYYKGLGTSSTDDAEIYFRDLDKHLKQFHVMQDHEAELIDLAFSKKKADERKEWLRQFKPGTFLDHTTDEITYTDFINKELILFSMADNIRSIPSVIDGLKPGQRKVLYTCFKRNVKKDVKVAELSGYVLGMTAYQHGEQSLQQTIIGLAQNFVGSNNINCLEPSGNFGSRLQGGSDAASPRYIYTRLSPFARRIFHEADEPLLTYNVDDGQVIEPEIYFPVVPMILINGAEGIGTGWSTSIPNYNPEEIVANLKRLMAGEPLVPMEPWFRGFTGEVVSMGGERYKFSGRISQIGDNEVEITELPIRSWTQDFKDRLEEIIKAEKVPSFIKDYKDYNTHTKVHFIIQLDEKYAKKAIAEGLEEKFKLTKTIATSNLVAFDSEGRITKYESVEEILREFFSVRLKLYEKRKQHQLSQMQKDLEKMTNQARFVQMIIDGKFVISKKPKAQLVRELKEKGFKPFAKVSDAAAKGENAPVVEEDEDDDGEDTEIAANSYDYLLGMPLWSLTKERVEKLRRQIGDKETEINTLIKLSKEDIWTADLDDFLAEWKFQLEDEERRQTKRTKSARRVSTKLKTAATKSGKKRKAADDDDSDFGLPKPKKSGKSTTINRVKPQAGLLNYLNSVPSKPKPNSNKSVGGADGASDLDDEDDFEPEILPARKPRAASSKPAKPIELDGLSDFDEFEPAIKEISRTASPNLAQPMDMDTGMTIDGPSESDAIQPVADPPKKAKTQVSKSGKPGKPGKPAATHGSDFEESKPAALSEKKSTKAAPPPKKIPLNDDASDIEITSRRPARQAKVNRKPITFDDSSGSDSDDGEDLLGDVSQMVKGIGHTADLSSESRALFSELSRPGTSSGVKPTTTPSSKHPKATNTDLFDPDETDYSKLIPQNSPRRSLLVKPKDTKFSSDEGQDQESDSDAVVTSKSAAASRAKPSATSQKPAPKATKTAATTKKAVTKPKAAAAAPAKKGVLSPAAKAYAAKKAKSQKLTDALSDGDDDDDIDAMANDILDSPVPAAKGKGKGKGKERHDDFDADDSEDEVVAPAPARAAGGRPTRRAAAVAKKPRYTIDDSDEEDDFDVGSSEEFSDID</sequence>
<dbReference type="FunFam" id="3.40.50.670:FF:000001">
    <property type="entry name" value="DNA topoisomerase 2"/>
    <property type="match status" value="2"/>
</dbReference>
<dbReference type="Gene3D" id="3.30.565.10">
    <property type="entry name" value="Histidine kinase-like ATPase, C-terminal domain"/>
    <property type="match status" value="1"/>
</dbReference>
<evidence type="ECO:0000256" key="3">
    <source>
        <dbReference type="ARBA" id="ARBA00001946"/>
    </source>
</evidence>
<evidence type="ECO:0000256" key="11">
    <source>
        <dbReference type="ARBA" id="ARBA00022842"/>
    </source>
</evidence>
<dbReference type="EC" id="5.6.2.2" evidence="17"/>
<dbReference type="InterPro" id="IPR001241">
    <property type="entry name" value="Topo_IIA"/>
</dbReference>
<dbReference type="PANTHER" id="PTHR10169">
    <property type="entry name" value="DNA TOPOISOMERASE/GYRASE"/>
    <property type="match status" value="1"/>
</dbReference>
<evidence type="ECO:0000256" key="17">
    <source>
        <dbReference type="RuleBase" id="RU362094"/>
    </source>
</evidence>
<dbReference type="Pfam" id="PF00204">
    <property type="entry name" value="DNA_gyraseB"/>
    <property type="match status" value="1"/>
</dbReference>
<dbReference type="GO" id="GO:0003677">
    <property type="term" value="F:DNA binding"/>
    <property type="evidence" value="ECO:0007669"/>
    <property type="project" value="UniProtKB-UniRule"/>
</dbReference>
<dbReference type="CDD" id="cd00187">
    <property type="entry name" value="TOP4c"/>
    <property type="match status" value="1"/>
</dbReference>
<dbReference type="InterPro" id="IPR031660">
    <property type="entry name" value="TOPRIM_C"/>
</dbReference>
<dbReference type="SUPFAM" id="SSF54211">
    <property type="entry name" value="Ribosomal protein S5 domain 2-like"/>
    <property type="match status" value="1"/>
</dbReference>
<organism evidence="22">
    <name type="scientific">Ajellomyces capsulatus (strain H88)</name>
    <name type="common">Darling's disease fungus</name>
    <name type="synonym">Histoplasma capsulatum</name>
    <dbReference type="NCBI Taxonomy" id="544711"/>
    <lineage>
        <taxon>Eukaryota</taxon>
        <taxon>Fungi</taxon>
        <taxon>Dikarya</taxon>
        <taxon>Ascomycota</taxon>
        <taxon>Pezizomycotina</taxon>
        <taxon>Eurotiomycetes</taxon>
        <taxon>Eurotiomycetidae</taxon>
        <taxon>Onygenales</taxon>
        <taxon>Ajellomycetaceae</taxon>
        <taxon>Histoplasma</taxon>
    </lineage>
</organism>
<evidence type="ECO:0000256" key="13">
    <source>
        <dbReference type="ARBA" id="ARBA00023125"/>
    </source>
</evidence>
<dbReference type="InterPro" id="IPR014721">
    <property type="entry name" value="Ribsml_uS5_D2-typ_fold_subgr"/>
</dbReference>
<comment type="catalytic activity">
    <reaction evidence="1 16 17">
        <text>ATP-dependent breakage, passage and rejoining of double-stranded DNA.</text>
        <dbReference type="EC" id="5.6.2.2"/>
    </reaction>
</comment>
<evidence type="ECO:0000256" key="6">
    <source>
        <dbReference type="ARBA" id="ARBA00011738"/>
    </source>
</evidence>
<feature type="compositionally biased region" description="Polar residues" evidence="18">
    <location>
        <begin position="1474"/>
        <end position="1497"/>
    </location>
</feature>
<comment type="similarity">
    <text evidence="5 17">Belongs to the type II topoisomerase family.</text>
</comment>
<evidence type="ECO:0000256" key="18">
    <source>
        <dbReference type="SAM" id="MobiDB-lite"/>
    </source>
</evidence>
<evidence type="ECO:0000259" key="19">
    <source>
        <dbReference type="PROSITE" id="PS50880"/>
    </source>
</evidence>
<dbReference type="InterPro" id="IPR013506">
    <property type="entry name" value="Topo_IIA_bsu_dom2"/>
</dbReference>
<keyword evidence="14 16" id="KW-0413">Isomerase</keyword>
<dbReference type="FunFam" id="3.30.230.10:FF:000008">
    <property type="entry name" value="DNA topoisomerase 2"/>
    <property type="match status" value="1"/>
</dbReference>
<evidence type="ECO:0000313" key="21">
    <source>
        <dbReference type="EMBL" id="EGC42619.1"/>
    </source>
</evidence>
<evidence type="ECO:0000256" key="5">
    <source>
        <dbReference type="ARBA" id="ARBA00011080"/>
    </source>
</evidence>
<dbReference type="FunFam" id="3.30.1360.40:FF:000003">
    <property type="entry name" value="DNA topoisomerase 2"/>
    <property type="match status" value="1"/>
</dbReference>
<dbReference type="InterPro" id="IPR020568">
    <property type="entry name" value="Ribosomal_Su5_D2-typ_SF"/>
</dbReference>
<keyword evidence="15" id="KW-0539">Nucleus</keyword>
<dbReference type="PROSITE" id="PS00177">
    <property type="entry name" value="TOPOISOMERASE_II"/>
    <property type="match status" value="1"/>
</dbReference>
<dbReference type="Gene3D" id="3.30.230.10">
    <property type="match status" value="1"/>
</dbReference>
<feature type="compositionally biased region" description="Acidic residues" evidence="18">
    <location>
        <begin position="1654"/>
        <end position="1663"/>
    </location>
</feature>
<evidence type="ECO:0000256" key="1">
    <source>
        <dbReference type="ARBA" id="ARBA00000185"/>
    </source>
</evidence>
<feature type="domain" description="Topo IIA-type catalytic" evidence="20">
    <location>
        <begin position="717"/>
        <end position="1165"/>
    </location>
</feature>
<keyword evidence="13 16" id="KW-0238">DNA-binding</keyword>
<keyword evidence="7" id="KW-0597">Phosphoprotein</keyword>
<dbReference type="VEuPathDB" id="FungiDB:I7I53_08745"/>
<dbReference type="InterPro" id="IPR034157">
    <property type="entry name" value="TOPRIM_TopoII"/>
</dbReference>
<proteinExistence type="inferred from homology"/>
<dbReference type="InterPro" id="IPR018522">
    <property type="entry name" value="TopoIIA_CS"/>
</dbReference>
<feature type="compositionally biased region" description="Acidic residues" evidence="18">
    <location>
        <begin position="1692"/>
        <end position="1701"/>
    </location>
</feature>
<dbReference type="Gene3D" id="3.40.50.670">
    <property type="match status" value="1"/>
</dbReference>
<evidence type="ECO:0000313" key="22">
    <source>
        <dbReference type="Proteomes" id="UP000008142"/>
    </source>
</evidence>
<feature type="active site" description="O-(5'-phospho-DNA)-tyrosine intermediate" evidence="16">
    <location>
        <position position="807"/>
    </location>
</feature>
<dbReference type="OrthoDB" id="276498at2759"/>
<dbReference type="GO" id="GO:0006265">
    <property type="term" value="P:DNA topological change"/>
    <property type="evidence" value="ECO:0007669"/>
    <property type="project" value="UniProtKB-UniRule"/>
</dbReference>
<comment type="function">
    <text evidence="17">Control of topological states of DNA by transient breakage and subsequent rejoining of DNA strands. Topoisomerase II makes double-strand breaks.</text>
</comment>
<protein>
    <recommendedName>
        <fullName evidence="17">DNA topoisomerase 2</fullName>
        <ecNumber evidence="17">5.6.2.2</ecNumber>
    </recommendedName>
</protein>
<dbReference type="PANTHER" id="PTHR10169:SF38">
    <property type="entry name" value="DNA TOPOISOMERASE 2"/>
    <property type="match status" value="1"/>
</dbReference>
<dbReference type="InterPro" id="IPR036890">
    <property type="entry name" value="HATPase_C_sf"/>
</dbReference>
<feature type="compositionally biased region" description="Low complexity" evidence="18">
    <location>
        <begin position="48"/>
        <end position="61"/>
    </location>
</feature>
<dbReference type="GO" id="GO:0046872">
    <property type="term" value="F:metal ion binding"/>
    <property type="evidence" value="ECO:0007669"/>
    <property type="project" value="UniProtKB-KW"/>
</dbReference>
<evidence type="ECO:0000256" key="14">
    <source>
        <dbReference type="ARBA" id="ARBA00023235"/>
    </source>
</evidence>
<name>F0UWA9_AJEC8</name>
<feature type="compositionally biased region" description="Basic and acidic residues" evidence="18">
    <location>
        <begin position="1375"/>
        <end position="1390"/>
    </location>
</feature>
<dbReference type="InterPro" id="IPR001154">
    <property type="entry name" value="TopoII_euk"/>
</dbReference>
<dbReference type="Gene3D" id="3.30.1360.40">
    <property type="match status" value="1"/>
</dbReference>
<accession>F0UWA9</accession>
<comment type="subunit">
    <text evidence="6 17">Homodimer.</text>
</comment>
<keyword evidence="8" id="KW-0479">Metal-binding</keyword>
<dbReference type="InterPro" id="IPR050634">
    <property type="entry name" value="DNA_Topoisomerase_II"/>
</dbReference>
<dbReference type="OMA" id="SEITRWH"/>
<comment type="cofactor">
    <cofactor evidence="3">
        <name>Mg(2+)</name>
        <dbReference type="ChEBI" id="CHEBI:18420"/>
    </cofactor>
</comment>
<evidence type="ECO:0000256" key="8">
    <source>
        <dbReference type="ARBA" id="ARBA00022723"/>
    </source>
</evidence>
<dbReference type="InterPro" id="IPR013758">
    <property type="entry name" value="Topo_IIA_A/C_ab"/>
</dbReference>
<keyword evidence="9 17" id="KW-0547">Nucleotide-binding</keyword>
<dbReference type="InterPro" id="IPR013759">
    <property type="entry name" value="Topo_IIA_B_C"/>
</dbReference>
<dbReference type="GO" id="GO:0000712">
    <property type="term" value="P:resolution of meiotic recombination intermediates"/>
    <property type="evidence" value="ECO:0007669"/>
    <property type="project" value="TreeGrafter"/>
</dbReference>
<comment type="subcellular location">
    <subcellularLocation>
        <location evidence="4">Nucleus</location>
    </subcellularLocation>
</comment>
<dbReference type="Pfam" id="PF16898">
    <property type="entry name" value="TOPRIM_C"/>
    <property type="match status" value="1"/>
</dbReference>
<dbReference type="PRINTS" id="PR01158">
    <property type="entry name" value="TOPISMRASEII"/>
</dbReference>
<feature type="region of interest" description="Disordered" evidence="18">
    <location>
        <begin position="1179"/>
        <end position="1712"/>
    </location>
</feature>
<evidence type="ECO:0000256" key="10">
    <source>
        <dbReference type="ARBA" id="ARBA00022840"/>
    </source>
</evidence>
<keyword evidence="10 17" id="KW-0067">ATP-binding</keyword>
<dbReference type="Gene3D" id="1.10.268.10">
    <property type="entry name" value="Topoisomerase, domain 3"/>
    <property type="match status" value="1"/>
</dbReference>
<dbReference type="GO" id="GO:0005634">
    <property type="term" value="C:nucleus"/>
    <property type="evidence" value="ECO:0007669"/>
    <property type="project" value="UniProtKB-SubCell"/>
</dbReference>
<dbReference type="GO" id="GO:0003918">
    <property type="term" value="F:DNA topoisomerase type II (double strand cut, ATP-hydrolyzing) activity"/>
    <property type="evidence" value="ECO:0007669"/>
    <property type="project" value="UniProtKB-UniRule"/>
</dbReference>
<gene>
    <name evidence="21" type="ORF">HCEG_09401</name>
</gene>
<evidence type="ECO:0000256" key="2">
    <source>
        <dbReference type="ARBA" id="ARBA00001913"/>
    </source>
</evidence>
<dbReference type="GO" id="GO:0005524">
    <property type="term" value="F:ATP binding"/>
    <property type="evidence" value="ECO:0007669"/>
    <property type="project" value="UniProtKB-UniRule"/>
</dbReference>
<feature type="compositionally biased region" description="Polar residues" evidence="18">
    <location>
        <begin position="1244"/>
        <end position="1259"/>
    </location>
</feature>
<dbReference type="GO" id="GO:0000819">
    <property type="term" value="P:sister chromatid segregation"/>
    <property type="evidence" value="ECO:0007669"/>
    <property type="project" value="TreeGrafter"/>
</dbReference>
<dbReference type="SUPFAM" id="SSF56719">
    <property type="entry name" value="Type II DNA topoisomerase"/>
    <property type="match status" value="1"/>
</dbReference>
<dbReference type="STRING" id="544711.F0UWA9"/>
<dbReference type="InterPro" id="IPR002205">
    <property type="entry name" value="Topo_IIA_dom_A"/>
</dbReference>
<feature type="domain" description="Toprim" evidence="19">
    <location>
        <begin position="466"/>
        <end position="580"/>
    </location>
</feature>
<dbReference type="InterPro" id="IPR013760">
    <property type="entry name" value="Topo_IIA-like_dom_sf"/>
</dbReference>
<reference evidence="22" key="1">
    <citation type="submission" date="2008-07" db="EMBL/GenBank/DDBJ databases">
        <title>Annotation of Ajellomyces capsulatus strain H88.</title>
        <authorList>
            <person name="Champion M."/>
            <person name="Cuomo C."/>
            <person name="Ma L.-J."/>
            <person name="Henn M.R."/>
            <person name="Sil A."/>
            <person name="Goldman B."/>
            <person name="Young S.K."/>
            <person name="Kodira C.D."/>
            <person name="Zeng Q."/>
            <person name="Koehrsen M."/>
            <person name="Alvarado L."/>
            <person name="Berlin A."/>
            <person name="Borenstein D."/>
            <person name="Chen Z."/>
            <person name="Engels R."/>
            <person name="Freedman E."/>
            <person name="Gellesch M."/>
            <person name="Goldberg J."/>
            <person name="Griggs A."/>
            <person name="Gujja S."/>
            <person name="Heiman D."/>
            <person name="Hepburn T."/>
            <person name="Howarth C."/>
            <person name="Jen D."/>
            <person name="Larson L."/>
            <person name="Lewis B."/>
            <person name="Mehta T."/>
            <person name="Park D."/>
            <person name="Pearson M."/>
            <person name="Roberts A."/>
            <person name="Saif S."/>
            <person name="Shea T."/>
            <person name="Shenoy N."/>
            <person name="Sisk P."/>
            <person name="Stolte C."/>
            <person name="Sykes S."/>
            <person name="Walk T."/>
            <person name="White J."/>
            <person name="Yandava C."/>
            <person name="Klein B."/>
            <person name="McEwen J.G."/>
            <person name="Puccia R."/>
            <person name="Goldman G.H."/>
            <person name="Felipe M.S."/>
            <person name="Nino-Vega G."/>
            <person name="San-Blas G."/>
            <person name="Taylor J."/>
            <person name="Mendoza L."/>
            <person name="Galagan J."/>
            <person name="Nusbaum C."/>
            <person name="Birren B."/>
        </authorList>
    </citation>
    <scope>NUCLEOTIDE SEQUENCE [LARGE SCALE GENOMIC DNA]</scope>
    <source>
        <strain evidence="22">H88</strain>
    </source>
</reference>
<dbReference type="Pfam" id="PF01751">
    <property type="entry name" value="Toprim"/>
    <property type="match status" value="1"/>
</dbReference>
<evidence type="ECO:0000259" key="20">
    <source>
        <dbReference type="PROSITE" id="PS52040"/>
    </source>
</evidence>
<dbReference type="InterPro" id="IPR006171">
    <property type="entry name" value="TOPRIM_dom"/>
</dbReference>
<dbReference type="PRINTS" id="PR00418">
    <property type="entry name" value="TPI2FAMILY"/>
</dbReference>
<comment type="cofactor">
    <cofactor evidence="2">
        <name>Ca(2+)</name>
        <dbReference type="ChEBI" id="CHEBI:29108"/>
    </cofactor>
</comment>
<feature type="compositionally biased region" description="Acidic residues" evidence="18">
    <location>
        <begin position="1267"/>
        <end position="1277"/>
    </location>
</feature>
<dbReference type="FunFam" id="1.10.268.10:FF:000003">
    <property type="entry name" value="DNA topoisomerase 2"/>
    <property type="match status" value="1"/>
</dbReference>